<dbReference type="OrthoDB" id="2803610at2759"/>
<dbReference type="EMBL" id="RWJN01000334">
    <property type="protein sequence ID" value="TCD62942.1"/>
    <property type="molecule type" value="Genomic_DNA"/>
</dbReference>
<reference evidence="2 3" key="1">
    <citation type="submission" date="2018-11" db="EMBL/GenBank/DDBJ databases">
        <title>Genome assembly of Steccherinum ochraceum LE-BIN_3174, the white-rot fungus of the Steccherinaceae family (The Residual Polyporoid clade, Polyporales, Basidiomycota).</title>
        <authorList>
            <person name="Fedorova T.V."/>
            <person name="Glazunova O.A."/>
            <person name="Landesman E.O."/>
            <person name="Moiseenko K.V."/>
            <person name="Psurtseva N.V."/>
            <person name="Savinova O.S."/>
            <person name="Shakhova N.V."/>
            <person name="Tyazhelova T.V."/>
            <person name="Vasina D.V."/>
        </authorList>
    </citation>
    <scope>NUCLEOTIDE SEQUENCE [LARGE SCALE GENOMIC DNA]</scope>
    <source>
        <strain evidence="2 3">LE-BIN_3174</strain>
    </source>
</reference>
<gene>
    <name evidence="2" type="ORF">EIP91_006205</name>
</gene>
<evidence type="ECO:0000256" key="1">
    <source>
        <dbReference type="SAM" id="MobiDB-lite"/>
    </source>
</evidence>
<dbReference type="Proteomes" id="UP000292702">
    <property type="component" value="Unassembled WGS sequence"/>
</dbReference>
<protein>
    <submittedName>
        <fullName evidence="2">Uncharacterized protein</fullName>
    </submittedName>
</protein>
<dbReference type="AlphaFoldDB" id="A0A4R0R6B9"/>
<sequence length="87" mass="9451">MPMSLFSSKSSSNSSKRSSMSSTASPARSRMSISSNSSGVSYFVQFPFSASRPQVQRESVQSLGGGDTAEMMDDDNMAWGKPRKSRR</sequence>
<comment type="caution">
    <text evidence="2">The sequence shown here is derived from an EMBL/GenBank/DDBJ whole genome shotgun (WGS) entry which is preliminary data.</text>
</comment>
<feature type="region of interest" description="Disordered" evidence="1">
    <location>
        <begin position="1"/>
        <end position="35"/>
    </location>
</feature>
<name>A0A4R0R6B9_9APHY</name>
<feature type="compositionally biased region" description="Polar residues" evidence="1">
    <location>
        <begin position="51"/>
        <end position="62"/>
    </location>
</feature>
<evidence type="ECO:0000313" key="2">
    <source>
        <dbReference type="EMBL" id="TCD62942.1"/>
    </source>
</evidence>
<keyword evidence="3" id="KW-1185">Reference proteome</keyword>
<organism evidence="2 3">
    <name type="scientific">Steccherinum ochraceum</name>
    <dbReference type="NCBI Taxonomy" id="92696"/>
    <lineage>
        <taxon>Eukaryota</taxon>
        <taxon>Fungi</taxon>
        <taxon>Dikarya</taxon>
        <taxon>Basidiomycota</taxon>
        <taxon>Agaricomycotina</taxon>
        <taxon>Agaricomycetes</taxon>
        <taxon>Polyporales</taxon>
        <taxon>Steccherinaceae</taxon>
        <taxon>Steccherinum</taxon>
    </lineage>
</organism>
<proteinExistence type="predicted"/>
<feature type="region of interest" description="Disordered" evidence="1">
    <location>
        <begin position="50"/>
        <end position="87"/>
    </location>
</feature>
<accession>A0A4R0R6B9</accession>
<evidence type="ECO:0000313" key="3">
    <source>
        <dbReference type="Proteomes" id="UP000292702"/>
    </source>
</evidence>